<evidence type="ECO:0000313" key="2">
    <source>
        <dbReference type="Proteomes" id="UP001396334"/>
    </source>
</evidence>
<protein>
    <submittedName>
        <fullName evidence="1">Uncharacterized protein</fullName>
    </submittedName>
</protein>
<dbReference type="EMBL" id="JBBPBN010000013">
    <property type="protein sequence ID" value="KAK9026057.1"/>
    <property type="molecule type" value="Genomic_DNA"/>
</dbReference>
<comment type="caution">
    <text evidence="1">The sequence shown here is derived from an EMBL/GenBank/DDBJ whole genome shotgun (WGS) entry which is preliminary data.</text>
</comment>
<name>A0ABR2SLP0_9ROSI</name>
<sequence length="133" mass="14647">MDEHVPSADGGVELPAVEQTASVDTESVIPDLHASPVHNTEVDSAGVITDALAAPDQQATTEISEQSNDLQVDHVIDDTEDNVIYDRSVLKSWYVILRLVQGMVDVQLYRCSAGELLVQHGGWLNEPMQRPWR</sequence>
<keyword evidence="2" id="KW-1185">Reference proteome</keyword>
<proteinExistence type="predicted"/>
<organism evidence="1 2">
    <name type="scientific">Hibiscus sabdariffa</name>
    <name type="common">roselle</name>
    <dbReference type="NCBI Taxonomy" id="183260"/>
    <lineage>
        <taxon>Eukaryota</taxon>
        <taxon>Viridiplantae</taxon>
        <taxon>Streptophyta</taxon>
        <taxon>Embryophyta</taxon>
        <taxon>Tracheophyta</taxon>
        <taxon>Spermatophyta</taxon>
        <taxon>Magnoliopsida</taxon>
        <taxon>eudicotyledons</taxon>
        <taxon>Gunneridae</taxon>
        <taxon>Pentapetalae</taxon>
        <taxon>rosids</taxon>
        <taxon>malvids</taxon>
        <taxon>Malvales</taxon>
        <taxon>Malvaceae</taxon>
        <taxon>Malvoideae</taxon>
        <taxon>Hibiscus</taxon>
    </lineage>
</organism>
<accession>A0ABR2SLP0</accession>
<gene>
    <name evidence="1" type="ORF">V6N11_038905</name>
</gene>
<dbReference type="Proteomes" id="UP001396334">
    <property type="component" value="Unassembled WGS sequence"/>
</dbReference>
<evidence type="ECO:0000313" key="1">
    <source>
        <dbReference type="EMBL" id="KAK9026057.1"/>
    </source>
</evidence>
<reference evidence="1 2" key="1">
    <citation type="journal article" date="2024" name="G3 (Bethesda)">
        <title>Genome assembly of Hibiscus sabdariffa L. provides insights into metabolisms of medicinal natural products.</title>
        <authorList>
            <person name="Kim T."/>
        </authorList>
    </citation>
    <scope>NUCLEOTIDE SEQUENCE [LARGE SCALE GENOMIC DNA]</scope>
    <source>
        <strain evidence="1">TK-2024</strain>
        <tissue evidence="1">Old leaves</tissue>
    </source>
</reference>